<dbReference type="EMBL" id="JABAYA010000020">
    <property type="protein sequence ID" value="KAF7729945.1"/>
    <property type="molecule type" value="Genomic_DNA"/>
</dbReference>
<dbReference type="PANTHER" id="PTHR47260">
    <property type="entry name" value="UPF0644 PROTEIN PB2B4.06"/>
    <property type="match status" value="1"/>
</dbReference>
<dbReference type="AlphaFoldDB" id="A0A8H7ERP9"/>
<evidence type="ECO:0000259" key="1">
    <source>
        <dbReference type="Pfam" id="PF03061"/>
    </source>
</evidence>
<dbReference type="Gene3D" id="3.10.129.10">
    <property type="entry name" value="Hotdog Thioesterase"/>
    <property type="match status" value="1"/>
</dbReference>
<sequence>MSASLLRSGLKKAQFAQLRRLTTGTKSPRGKRFFISTAASAIAASAITYNVMSVQHHEALLDQKTALNGTSTDEFQCMKTYQDNMTIVQSARSDPDMFEIEAYSHLKGSARLNSLTATTLRGKGKIIVPPVIFYNKTRTEVTVVVHLGKELCGHDGIIHGGMLATVLDEVLACVAMPSLPNHMGFTANLNIDYRKPVMADQWVVLRGRLDKLEGRKAYVSAAVESTDGVKYTEATSLYVAPKMPALAATALALPKLG</sequence>
<evidence type="ECO:0000313" key="3">
    <source>
        <dbReference type="Proteomes" id="UP000605846"/>
    </source>
</evidence>
<comment type="caution">
    <text evidence="2">The sequence shown here is derived from an EMBL/GenBank/DDBJ whole genome shotgun (WGS) entry which is preliminary data.</text>
</comment>
<dbReference type="CDD" id="cd03443">
    <property type="entry name" value="PaaI_thioesterase"/>
    <property type="match status" value="1"/>
</dbReference>
<dbReference type="SUPFAM" id="SSF54637">
    <property type="entry name" value="Thioesterase/thiol ester dehydrase-isomerase"/>
    <property type="match status" value="1"/>
</dbReference>
<protein>
    <recommendedName>
        <fullName evidence="1">Thioesterase domain-containing protein</fullName>
    </recommendedName>
</protein>
<accession>A0A8H7ERP9</accession>
<name>A0A8H7ERP9_9FUNG</name>
<dbReference type="InterPro" id="IPR029069">
    <property type="entry name" value="HotDog_dom_sf"/>
</dbReference>
<dbReference type="Pfam" id="PF03061">
    <property type="entry name" value="4HBT"/>
    <property type="match status" value="1"/>
</dbReference>
<feature type="domain" description="Thioesterase" evidence="1">
    <location>
        <begin position="156"/>
        <end position="230"/>
    </location>
</feature>
<organism evidence="2 3">
    <name type="scientific">Apophysomyces ossiformis</name>
    <dbReference type="NCBI Taxonomy" id="679940"/>
    <lineage>
        <taxon>Eukaryota</taxon>
        <taxon>Fungi</taxon>
        <taxon>Fungi incertae sedis</taxon>
        <taxon>Mucoromycota</taxon>
        <taxon>Mucoromycotina</taxon>
        <taxon>Mucoromycetes</taxon>
        <taxon>Mucorales</taxon>
        <taxon>Mucorineae</taxon>
        <taxon>Mucoraceae</taxon>
        <taxon>Apophysomyces</taxon>
    </lineage>
</organism>
<proteinExistence type="predicted"/>
<gene>
    <name evidence="2" type="ORF">EC973_003358</name>
</gene>
<dbReference type="OrthoDB" id="506431at2759"/>
<keyword evidence="3" id="KW-1185">Reference proteome</keyword>
<dbReference type="InterPro" id="IPR052061">
    <property type="entry name" value="PTE-AB_protein"/>
</dbReference>
<dbReference type="PANTHER" id="PTHR47260:SF1">
    <property type="entry name" value="UPF0644 PROTEIN PB2B4.06"/>
    <property type="match status" value="1"/>
</dbReference>
<reference evidence="2" key="1">
    <citation type="submission" date="2020-01" db="EMBL/GenBank/DDBJ databases">
        <title>Genome Sequencing of Three Apophysomyces-Like Fungal Strains Confirms a Novel Fungal Genus in the Mucoromycota with divergent Burkholderia-like Endosymbiotic Bacteria.</title>
        <authorList>
            <person name="Stajich J.E."/>
            <person name="Macias A.M."/>
            <person name="Carter-House D."/>
            <person name="Lovett B."/>
            <person name="Kasson L.R."/>
            <person name="Berry K."/>
            <person name="Grigoriev I."/>
            <person name="Chang Y."/>
            <person name="Spatafora J."/>
            <person name="Kasson M.T."/>
        </authorList>
    </citation>
    <scope>NUCLEOTIDE SEQUENCE</scope>
    <source>
        <strain evidence="2">NRRL A-21654</strain>
    </source>
</reference>
<dbReference type="Proteomes" id="UP000605846">
    <property type="component" value="Unassembled WGS sequence"/>
</dbReference>
<dbReference type="InterPro" id="IPR006683">
    <property type="entry name" value="Thioestr_dom"/>
</dbReference>
<evidence type="ECO:0000313" key="2">
    <source>
        <dbReference type="EMBL" id="KAF7729945.1"/>
    </source>
</evidence>